<keyword evidence="3" id="KW-1185">Reference proteome</keyword>
<sequence length="73" mass="8215">MWLWSNCRGGSSRFTNHCPLAHCCDENLMEQFPWTSYASTFCLCGSRVFVVVHLLSALIIGGLCHFLTHLPPT</sequence>
<comment type="caution">
    <text evidence="2">The sequence shown here is derived from an EMBL/GenBank/DDBJ whole genome shotgun (WGS) entry which is preliminary data.</text>
</comment>
<name>A0A6G0W7V1_9STRA</name>
<evidence type="ECO:0000313" key="3">
    <source>
        <dbReference type="Proteomes" id="UP000481153"/>
    </source>
</evidence>
<accession>A0A6G0W7V1</accession>
<dbReference type="Proteomes" id="UP000481153">
    <property type="component" value="Unassembled WGS sequence"/>
</dbReference>
<gene>
    <name evidence="2" type="ORF">Ae201684_017854</name>
</gene>
<dbReference type="AlphaFoldDB" id="A0A6G0W7V1"/>
<organism evidence="2 3">
    <name type="scientific">Aphanomyces euteiches</name>
    <dbReference type="NCBI Taxonomy" id="100861"/>
    <lineage>
        <taxon>Eukaryota</taxon>
        <taxon>Sar</taxon>
        <taxon>Stramenopiles</taxon>
        <taxon>Oomycota</taxon>
        <taxon>Saprolegniomycetes</taxon>
        <taxon>Saprolegniales</taxon>
        <taxon>Verrucalvaceae</taxon>
        <taxon>Aphanomyces</taxon>
    </lineage>
</organism>
<dbReference type="EMBL" id="VJMJ01000313">
    <property type="protein sequence ID" value="KAF0723238.1"/>
    <property type="molecule type" value="Genomic_DNA"/>
</dbReference>
<keyword evidence="1" id="KW-0472">Membrane</keyword>
<proteinExistence type="predicted"/>
<reference evidence="2 3" key="1">
    <citation type="submission" date="2019-07" db="EMBL/GenBank/DDBJ databases">
        <title>Genomics analysis of Aphanomyces spp. identifies a new class of oomycete effector associated with host adaptation.</title>
        <authorList>
            <person name="Gaulin E."/>
        </authorList>
    </citation>
    <scope>NUCLEOTIDE SEQUENCE [LARGE SCALE GENOMIC DNA]</scope>
    <source>
        <strain evidence="2 3">ATCC 201684</strain>
    </source>
</reference>
<protein>
    <submittedName>
        <fullName evidence="2">Uncharacterized protein</fullName>
    </submittedName>
</protein>
<keyword evidence="1" id="KW-1133">Transmembrane helix</keyword>
<evidence type="ECO:0000313" key="2">
    <source>
        <dbReference type="EMBL" id="KAF0723238.1"/>
    </source>
</evidence>
<evidence type="ECO:0000256" key="1">
    <source>
        <dbReference type="SAM" id="Phobius"/>
    </source>
</evidence>
<keyword evidence="1" id="KW-0812">Transmembrane</keyword>
<feature type="transmembrane region" description="Helical" evidence="1">
    <location>
        <begin position="48"/>
        <end position="68"/>
    </location>
</feature>